<evidence type="ECO:0000313" key="4">
    <source>
        <dbReference type="Proteomes" id="UP000322283"/>
    </source>
</evidence>
<name>A0AAC9HIY6_NEOTH</name>
<organism evidence="1 3">
    <name type="scientific">Neomoorella thermoacetica</name>
    <name type="common">Clostridium thermoaceticum</name>
    <dbReference type="NCBI Taxonomy" id="1525"/>
    <lineage>
        <taxon>Bacteria</taxon>
        <taxon>Bacillati</taxon>
        <taxon>Bacillota</taxon>
        <taxon>Clostridia</taxon>
        <taxon>Neomoorellales</taxon>
        <taxon>Neomoorellaceae</taxon>
        <taxon>Neomoorella</taxon>
    </lineage>
</organism>
<evidence type="ECO:0000313" key="1">
    <source>
        <dbReference type="EMBL" id="AOQ24603.1"/>
    </source>
</evidence>
<proteinExistence type="predicted"/>
<reference evidence="2 4" key="2">
    <citation type="submission" date="2019-05" db="EMBL/GenBank/DDBJ databases">
        <title>Genome sequence of Moorella thermoacetica ATCC 33924.</title>
        <authorList>
            <person name="Poehlein A."/>
            <person name="Bengelsdorf F.R."/>
            <person name="Duerre P."/>
            <person name="Daniel R."/>
        </authorList>
    </citation>
    <scope>NUCLEOTIDE SEQUENCE [LARGE SCALE GENOMIC DNA]</scope>
    <source>
        <strain evidence="2 4">ATCC 33924</strain>
    </source>
</reference>
<keyword evidence="4" id="KW-1185">Reference proteome</keyword>
<accession>A0AAC9HIY6</accession>
<dbReference type="EMBL" id="VCDX01000006">
    <property type="protein sequence ID" value="TYL12704.1"/>
    <property type="molecule type" value="Genomic_DNA"/>
</dbReference>
<gene>
    <name evidence="1" type="ORF">Maut_02173</name>
    <name evidence="2" type="ORF">MTAT_19460</name>
</gene>
<dbReference type="EMBL" id="CP017019">
    <property type="protein sequence ID" value="AOQ24603.1"/>
    <property type="molecule type" value="Genomic_DNA"/>
</dbReference>
<dbReference type="Proteomes" id="UP000094598">
    <property type="component" value="Chromosome"/>
</dbReference>
<dbReference type="AlphaFoldDB" id="A0AAC9HIY6"/>
<evidence type="ECO:0000313" key="3">
    <source>
        <dbReference type="Proteomes" id="UP000094598"/>
    </source>
</evidence>
<dbReference type="Proteomes" id="UP000322283">
    <property type="component" value="Unassembled WGS sequence"/>
</dbReference>
<protein>
    <submittedName>
        <fullName evidence="1">Uncharacterized protein</fullName>
    </submittedName>
</protein>
<evidence type="ECO:0000313" key="2">
    <source>
        <dbReference type="EMBL" id="TYL12704.1"/>
    </source>
</evidence>
<dbReference type="RefSeq" id="WP_069590329.1">
    <property type="nucleotide sequence ID" value="NZ_CP017019.1"/>
</dbReference>
<reference evidence="1 3" key="1">
    <citation type="submission" date="2016-08" db="EMBL/GenBank/DDBJ databases">
        <title>Moorella thermoacetica DSM 103132.</title>
        <authorList>
            <person name="Jendresen C.B."/>
            <person name="Redl S.M."/>
            <person name="Jensen T.O."/>
            <person name="Nielsen A.T."/>
        </authorList>
    </citation>
    <scope>NUCLEOTIDE SEQUENCE [LARGE SCALE GENOMIC DNA]</scope>
    <source>
        <strain evidence="1 3">DSM 103132</strain>
    </source>
</reference>
<sequence>MHALHCILVEVDSLQVNDFLQTKDNSYLDDIKAEARAEAMEATHRYCDIVFTWRTEDDAGRWADKFPDEGVILGVLEPERFKELLQKFSQKPLEAALKYMDRLKYIDCAYRSKSVLENDPNIVIIDVDNTPVNQMGEQYFWSGRPNSGVVINKDLVKKIWDEQFRWADIWPLVKALQLVTGDYCFDSQFYSVPDGEAKISEGILKEALEHPERYALVFSDYHI</sequence>